<sequence>MTQTHAPLAEALLEAHVKHELAALKGTRLKRFVEKELDALLDHAGRVTLSRLSSPEQVMGVIRRVVVNMELDAGVPELAAEMATRVLNAEAQSRTRLGDIISREQVAGFLEQALTLRHQRERVIGEIMAHPVYQELVSNLVYHGLVNYLYEDNLIARSVPGVGSMMKFGKRMANKAVPGLDETFERRVKAWLADSLPGLIRRSEQFLNQALSDDELRDTIMAAWVALEDRTLADLQDGLGDLELQEFVVLGYEFWLAFRKTGYFEACAETVVRHLFERYGAQPVQTLLRDLGVTRDLIWAEIDAYGFPLMDVLREEGYLEALVRRRLASFYRSAAARNLLSGAAGAPESGG</sequence>
<gene>
    <name evidence="1" type="ORF">BTO32_08655</name>
</gene>
<dbReference type="RefSeq" id="WP_076724239.1">
    <property type="nucleotide sequence ID" value="NZ_JABWTC010000035.1"/>
</dbReference>
<proteinExistence type="predicted"/>
<dbReference type="EMBL" id="MSCW01000006">
    <property type="protein sequence ID" value="ONF43718.1"/>
    <property type="molecule type" value="Genomic_DNA"/>
</dbReference>
<reference evidence="1 2" key="1">
    <citation type="submission" date="2016-12" db="EMBL/GenBank/DDBJ databases">
        <title>Marinobacter lutaoensis whole genome sequencing.</title>
        <authorList>
            <person name="Verma A."/>
            <person name="Krishnamurthi S."/>
        </authorList>
    </citation>
    <scope>NUCLEOTIDE SEQUENCE [LARGE SCALE GENOMIC DNA]</scope>
    <source>
        <strain evidence="1 2">T5054</strain>
    </source>
</reference>
<dbReference type="OrthoDB" id="7055830at2"/>
<keyword evidence="2" id="KW-1185">Reference proteome</keyword>
<protein>
    <submittedName>
        <fullName evidence="1">Uncharacterized protein</fullName>
    </submittedName>
</protein>
<name>A0A1V2DSP0_9GAMM</name>
<accession>A0A1V2DSP0</accession>
<evidence type="ECO:0000313" key="2">
    <source>
        <dbReference type="Proteomes" id="UP000189339"/>
    </source>
</evidence>
<dbReference type="AlphaFoldDB" id="A0A1V2DSP0"/>
<evidence type="ECO:0000313" key="1">
    <source>
        <dbReference type="EMBL" id="ONF43718.1"/>
    </source>
</evidence>
<dbReference type="Proteomes" id="UP000189339">
    <property type="component" value="Unassembled WGS sequence"/>
</dbReference>
<comment type="caution">
    <text evidence="1">The sequence shown here is derived from an EMBL/GenBank/DDBJ whole genome shotgun (WGS) entry which is preliminary data.</text>
</comment>
<organism evidence="1 2">
    <name type="scientific">Marinobacter lutaoensis</name>
    <dbReference type="NCBI Taxonomy" id="135739"/>
    <lineage>
        <taxon>Bacteria</taxon>
        <taxon>Pseudomonadati</taxon>
        <taxon>Pseudomonadota</taxon>
        <taxon>Gammaproteobacteria</taxon>
        <taxon>Pseudomonadales</taxon>
        <taxon>Marinobacteraceae</taxon>
        <taxon>Marinobacter</taxon>
    </lineage>
</organism>
<dbReference type="STRING" id="135739.BTO32_08655"/>